<proteinExistence type="predicted"/>
<keyword evidence="1" id="KW-1133">Transmembrane helix</keyword>
<sequence>MISTLFLLQLLAFRLWYLASPQAKLQPVGYAAYALQNPQQARAVGTLLAAATAVALGMHWGWMTGLSAWLVGLMGVGGLVVALAPFRYFGVYSVLALYGVFLGLEILF</sequence>
<keyword evidence="1" id="KW-0472">Membrane</keyword>
<reference evidence="2 3" key="1">
    <citation type="submission" date="2015-11" db="EMBL/GenBank/DDBJ databases">
        <title>Solirubrum puertoriconensis gen. nov. an environmental bacteria isolated in Puerto Rico.</title>
        <authorList>
            <person name="Cuebas-Irizarry M.F."/>
            <person name="Montalvo-Rodriguez R."/>
        </authorList>
    </citation>
    <scope>NUCLEOTIDE SEQUENCE [LARGE SCALE GENOMIC DNA]</scope>
    <source>
        <strain evidence="2 3">MC1A</strain>
    </source>
</reference>
<evidence type="ECO:0000313" key="3">
    <source>
        <dbReference type="Proteomes" id="UP000054223"/>
    </source>
</evidence>
<comment type="caution">
    <text evidence="2">The sequence shown here is derived from an EMBL/GenBank/DDBJ whole genome shotgun (WGS) entry which is preliminary data.</text>
</comment>
<accession>A0A9X0HNJ0</accession>
<keyword evidence="1" id="KW-0812">Transmembrane</keyword>
<protein>
    <submittedName>
        <fullName evidence="2">Uncharacterized protein</fullName>
    </submittedName>
</protein>
<organism evidence="2 3">
    <name type="scientific">Solirubrum puertoriconensis</name>
    <dbReference type="NCBI Taxonomy" id="1751427"/>
    <lineage>
        <taxon>Bacteria</taxon>
        <taxon>Pseudomonadati</taxon>
        <taxon>Bacteroidota</taxon>
        <taxon>Cytophagia</taxon>
        <taxon>Cytophagales</taxon>
    </lineage>
</organism>
<name>A0A9X0HNJ0_SOLP1</name>
<evidence type="ECO:0000256" key="1">
    <source>
        <dbReference type="SAM" id="Phobius"/>
    </source>
</evidence>
<dbReference type="AlphaFoldDB" id="A0A9X0HNJ0"/>
<feature type="transmembrane region" description="Helical" evidence="1">
    <location>
        <begin position="66"/>
        <end position="83"/>
    </location>
</feature>
<dbReference type="RefSeq" id="WP_059068716.1">
    <property type="nucleotide sequence ID" value="NZ_LNAL01000005.1"/>
</dbReference>
<feature type="transmembrane region" description="Helical" evidence="1">
    <location>
        <begin position="89"/>
        <end position="107"/>
    </location>
</feature>
<gene>
    <name evidence="2" type="ORF">ASU33_20310</name>
</gene>
<keyword evidence="3" id="KW-1185">Reference proteome</keyword>
<dbReference type="EMBL" id="LNAL01000005">
    <property type="protein sequence ID" value="KUG09162.1"/>
    <property type="molecule type" value="Genomic_DNA"/>
</dbReference>
<dbReference type="Proteomes" id="UP000054223">
    <property type="component" value="Unassembled WGS sequence"/>
</dbReference>
<evidence type="ECO:0000313" key="2">
    <source>
        <dbReference type="EMBL" id="KUG09162.1"/>
    </source>
</evidence>